<evidence type="ECO:0000256" key="1">
    <source>
        <dbReference type="SAM" id="Phobius"/>
    </source>
</evidence>
<evidence type="ECO:0000313" key="2">
    <source>
        <dbReference type="EMBL" id="GMR54109.1"/>
    </source>
</evidence>
<feature type="transmembrane region" description="Helical" evidence="1">
    <location>
        <begin position="42"/>
        <end position="66"/>
    </location>
</feature>
<keyword evidence="1" id="KW-1133">Transmembrane helix</keyword>
<reference evidence="3" key="1">
    <citation type="submission" date="2022-10" db="EMBL/GenBank/DDBJ databases">
        <title>Genome assembly of Pristionchus species.</title>
        <authorList>
            <person name="Yoshida K."/>
            <person name="Sommer R.J."/>
        </authorList>
    </citation>
    <scope>NUCLEOTIDE SEQUENCE [LARGE SCALE GENOMIC DNA]</scope>
    <source>
        <strain evidence="3">RS5460</strain>
    </source>
</reference>
<organism evidence="2 3">
    <name type="scientific">Pristionchus mayeri</name>
    <dbReference type="NCBI Taxonomy" id="1317129"/>
    <lineage>
        <taxon>Eukaryota</taxon>
        <taxon>Metazoa</taxon>
        <taxon>Ecdysozoa</taxon>
        <taxon>Nematoda</taxon>
        <taxon>Chromadorea</taxon>
        <taxon>Rhabditida</taxon>
        <taxon>Rhabditina</taxon>
        <taxon>Diplogasteromorpha</taxon>
        <taxon>Diplogasteroidea</taxon>
        <taxon>Neodiplogasteridae</taxon>
        <taxon>Pristionchus</taxon>
    </lineage>
</organism>
<comment type="caution">
    <text evidence="2">The sequence shown here is derived from an EMBL/GenBank/DDBJ whole genome shotgun (WGS) entry which is preliminary data.</text>
</comment>
<proteinExistence type="predicted"/>
<name>A0AAN5D0J6_9BILA</name>
<keyword evidence="1" id="KW-0812">Transmembrane</keyword>
<feature type="transmembrane region" description="Helical" evidence="1">
    <location>
        <begin position="6"/>
        <end position="30"/>
    </location>
</feature>
<feature type="transmembrane region" description="Helical" evidence="1">
    <location>
        <begin position="262"/>
        <end position="282"/>
    </location>
</feature>
<keyword evidence="1" id="KW-0472">Membrane</keyword>
<dbReference type="AlphaFoldDB" id="A0AAN5D0J6"/>
<protein>
    <submittedName>
        <fullName evidence="2">Uncharacterized protein</fullName>
    </submittedName>
</protein>
<feature type="transmembrane region" description="Helical" evidence="1">
    <location>
        <begin position="175"/>
        <end position="195"/>
    </location>
</feature>
<gene>
    <name evidence="2" type="ORF">PMAYCL1PPCAC_24304</name>
</gene>
<feature type="transmembrane region" description="Helical" evidence="1">
    <location>
        <begin position="127"/>
        <end position="155"/>
    </location>
</feature>
<feature type="non-terminal residue" evidence="2">
    <location>
        <position position="295"/>
    </location>
</feature>
<accession>A0AAN5D0J6</accession>
<dbReference type="EMBL" id="BTRK01000005">
    <property type="protein sequence ID" value="GMR54109.1"/>
    <property type="molecule type" value="Genomic_DNA"/>
</dbReference>
<keyword evidence="3" id="KW-1185">Reference proteome</keyword>
<sequence length="295" mass="33766">MTPFDIFLILATAHVPILSITYIVTTFIVLKNPRNFGGRKCALLFTVRCILDLIIICSNFVCHRLPVFSFSAHFFPTRYLRPLFRITLAMTYSLPYIHDALSLKLLHNEIPPRTLRVCKFSMETLDMHFLLSSFIALFIFLVSHSTPISISISSFPFLDAHFFIPHSSFSLLPPAPLPFFLILSTVLSTISIGLISHRTLSSRYHDGPSQRGPLVLREDRWTQSLQRIQRNINCIHCANLLYIAFQLPNLRSGYSLHLPAGLYLNGFIIELKIFSTLLMFMYDNTKLSTALQRIL</sequence>
<evidence type="ECO:0000313" key="3">
    <source>
        <dbReference type="Proteomes" id="UP001328107"/>
    </source>
</evidence>
<dbReference type="Proteomes" id="UP001328107">
    <property type="component" value="Unassembled WGS sequence"/>
</dbReference>